<dbReference type="EMBL" id="JBGBPQ010000017">
    <property type="protein sequence ID" value="KAL1507654.1"/>
    <property type="molecule type" value="Genomic_DNA"/>
</dbReference>
<reference evidence="3 4" key="1">
    <citation type="journal article" date="2024" name="Science">
        <title>Giant polyketide synthase enzymes in the biosynthesis of giant marine polyether toxins.</title>
        <authorList>
            <person name="Fallon T.R."/>
            <person name="Shende V.V."/>
            <person name="Wierzbicki I.H."/>
            <person name="Pendleton A.L."/>
            <person name="Watervoot N.F."/>
            <person name="Auber R.P."/>
            <person name="Gonzalez D.J."/>
            <person name="Wisecaver J.H."/>
            <person name="Moore B.S."/>
        </authorList>
    </citation>
    <scope>NUCLEOTIDE SEQUENCE [LARGE SCALE GENOMIC DNA]</scope>
    <source>
        <strain evidence="3 4">12B1</strain>
    </source>
</reference>
<feature type="region of interest" description="Disordered" evidence="1">
    <location>
        <begin position="306"/>
        <end position="359"/>
    </location>
</feature>
<evidence type="ECO:0000259" key="2">
    <source>
        <dbReference type="Pfam" id="PF18360"/>
    </source>
</evidence>
<evidence type="ECO:0000313" key="3">
    <source>
        <dbReference type="EMBL" id="KAL1507654.1"/>
    </source>
</evidence>
<dbReference type="Gene3D" id="3.30.70.330">
    <property type="match status" value="1"/>
</dbReference>
<feature type="compositionally biased region" description="Low complexity" evidence="1">
    <location>
        <begin position="306"/>
        <end position="325"/>
    </location>
</feature>
<feature type="domain" description="Heterogeneous nuclear ribonucleoprotein Q acidic" evidence="2">
    <location>
        <begin position="115"/>
        <end position="184"/>
    </location>
</feature>
<evidence type="ECO:0000313" key="4">
    <source>
        <dbReference type="Proteomes" id="UP001515480"/>
    </source>
</evidence>
<keyword evidence="4" id="KW-1185">Reference proteome</keyword>
<feature type="compositionally biased region" description="Basic residues" evidence="1">
    <location>
        <begin position="213"/>
        <end position="228"/>
    </location>
</feature>
<protein>
    <recommendedName>
        <fullName evidence="2">Heterogeneous nuclear ribonucleoprotein Q acidic domain-containing protein</fullName>
    </recommendedName>
</protein>
<gene>
    <name evidence="3" type="ORF">AB1Y20_007271</name>
</gene>
<name>A0AB34IWN8_PRYPA</name>
<dbReference type="AlphaFoldDB" id="A0AB34IWN8"/>
<sequence>MAFSLFCNQLPYTATREDVAAFFAEALSAEPAELLPRIRMILKPGRDGSLAFSGTCFVDAADAPAQQRALALHEQTMRCADGTTRSVNVRRALTQRQLKELPHAEEGGRGGGGGKAAVRKMVRQAMEEGRLLQEDVDERAFEFLCNVPADVARRAISEFAQIAAADGLAGVKNRSSFFMGVLRQRQRGESTDTLGPTAHLRGAHADEAAAKGGRGRGKGKGGKGAKGGKGREGGKGGRGGHATPSYADEDGARASGGSSGKRARAPATSDLYALPKAEPPAAAAAAEVVAIALAARRARQAQAKAHAKAQAQVAQAQARAAGGAPVEPPPKPPKRRREAQAAAAAGGHARSAATSDSRPAWLSDDASFALL</sequence>
<dbReference type="Proteomes" id="UP001515480">
    <property type="component" value="Unassembled WGS sequence"/>
</dbReference>
<dbReference type="CDD" id="cd21039">
    <property type="entry name" value="NURR"/>
    <property type="match status" value="1"/>
</dbReference>
<comment type="caution">
    <text evidence="3">The sequence shown here is derived from an EMBL/GenBank/DDBJ whole genome shotgun (WGS) entry which is preliminary data.</text>
</comment>
<feature type="compositionally biased region" description="Low complexity" evidence="1">
    <location>
        <begin position="340"/>
        <end position="353"/>
    </location>
</feature>
<organism evidence="3 4">
    <name type="scientific">Prymnesium parvum</name>
    <name type="common">Toxic golden alga</name>
    <dbReference type="NCBI Taxonomy" id="97485"/>
    <lineage>
        <taxon>Eukaryota</taxon>
        <taxon>Haptista</taxon>
        <taxon>Haptophyta</taxon>
        <taxon>Prymnesiophyceae</taxon>
        <taxon>Prymnesiales</taxon>
        <taxon>Prymnesiaceae</taxon>
        <taxon>Prymnesium</taxon>
    </lineage>
</organism>
<dbReference type="InterPro" id="IPR012677">
    <property type="entry name" value="Nucleotide-bd_a/b_plait_sf"/>
</dbReference>
<feature type="region of interest" description="Disordered" evidence="1">
    <location>
        <begin position="186"/>
        <end position="265"/>
    </location>
</feature>
<proteinExistence type="predicted"/>
<dbReference type="InterPro" id="IPR041337">
    <property type="entry name" value="hnRNP_Q_AcD"/>
</dbReference>
<dbReference type="InterPro" id="IPR035979">
    <property type="entry name" value="RBD_domain_sf"/>
</dbReference>
<dbReference type="Pfam" id="PF18360">
    <property type="entry name" value="hnRNP_Q_AcD"/>
    <property type="match status" value="1"/>
</dbReference>
<dbReference type="GO" id="GO:0003676">
    <property type="term" value="F:nucleic acid binding"/>
    <property type="evidence" value="ECO:0007669"/>
    <property type="project" value="InterPro"/>
</dbReference>
<dbReference type="SUPFAM" id="SSF54928">
    <property type="entry name" value="RNA-binding domain, RBD"/>
    <property type="match status" value="1"/>
</dbReference>
<evidence type="ECO:0000256" key="1">
    <source>
        <dbReference type="SAM" id="MobiDB-lite"/>
    </source>
</evidence>
<accession>A0AB34IWN8</accession>